<feature type="transmembrane region" description="Helical" evidence="18">
    <location>
        <begin position="434"/>
        <end position="452"/>
    </location>
</feature>
<evidence type="ECO:0000313" key="21">
    <source>
        <dbReference type="EnsemblProtists" id="EOD19344"/>
    </source>
</evidence>
<dbReference type="Proteomes" id="UP000013827">
    <property type="component" value="Unassembled WGS sequence"/>
</dbReference>
<dbReference type="GO" id="GO:0032259">
    <property type="term" value="P:methylation"/>
    <property type="evidence" value="ECO:0007669"/>
    <property type="project" value="UniProtKB-KW"/>
</dbReference>
<dbReference type="GO" id="GO:0008705">
    <property type="term" value="F:methionine synthase activity"/>
    <property type="evidence" value="ECO:0007669"/>
    <property type="project" value="UniProtKB-EC"/>
</dbReference>
<keyword evidence="11 17" id="KW-0479">Metal-binding</keyword>
<evidence type="ECO:0000256" key="9">
    <source>
        <dbReference type="ARBA" id="ARBA00022679"/>
    </source>
</evidence>
<organism evidence="21 22">
    <name type="scientific">Emiliania huxleyi (strain CCMP1516)</name>
    <dbReference type="NCBI Taxonomy" id="280463"/>
    <lineage>
        <taxon>Eukaryota</taxon>
        <taxon>Haptista</taxon>
        <taxon>Haptophyta</taxon>
        <taxon>Prymnesiophyceae</taxon>
        <taxon>Isochrysidales</taxon>
        <taxon>Noelaerhabdaceae</taxon>
        <taxon>Emiliania</taxon>
    </lineage>
</organism>
<feature type="transmembrane region" description="Helical" evidence="18">
    <location>
        <begin position="701"/>
        <end position="719"/>
    </location>
</feature>
<comment type="cofactor">
    <cofactor evidence="2">
        <name>methylcob(III)alamin</name>
        <dbReference type="ChEBI" id="CHEBI:28115"/>
    </cofactor>
</comment>
<dbReference type="HOGENOM" id="CLU_237516_0_0_1"/>
<dbReference type="InterPro" id="IPR011005">
    <property type="entry name" value="Dihydropteroate_synth-like_sf"/>
</dbReference>
<dbReference type="eggNOG" id="KOG1579">
    <property type="taxonomic scope" value="Eukaryota"/>
</dbReference>
<dbReference type="UniPathway" id="UPA00051">
    <property type="reaction ID" value="UER00081"/>
</dbReference>
<feature type="domain" description="Hcy-binding" evidence="19">
    <location>
        <begin position="1022"/>
        <end position="1345"/>
    </location>
</feature>
<dbReference type="InterPro" id="IPR036589">
    <property type="entry name" value="HCY_dom_sf"/>
</dbReference>
<feature type="binding site" evidence="17">
    <location>
        <position position="1267"/>
    </location>
    <ligand>
        <name>Zn(2+)</name>
        <dbReference type="ChEBI" id="CHEBI:29105"/>
    </ligand>
</feature>
<keyword evidence="14" id="KW-0170">Cobalt</keyword>
<dbReference type="Gene3D" id="1.20.1640.10">
    <property type="entry name" value="Multidrug efflux transporter AcrB transmembrane domain"/>
    <property type="match status" value="2"/>
</dbReference>
<evidence type="ECO:0000259" key="19">
    <source>
        <dbReference type="PROSITE" id="PS50970"/>
    </source>
</evidence>
<protein>
    <recommendedName>
        <fullName evidence="5">methionine synthase</fullName>
        <ecNumber evidence="5">2.1.1.13</ecNumber>
    </recommendedName>
    <alternativeName>
        <fullName evidence="16">5-methyltetrahydrofolate--homocysteine methyltransferase</fullName>
    </alternativeName>
    <alternativeName>
        <fullName evidence="15">Vitamin-B12 dependent methionine synthase</fullName>
    </alternativeName>
</protein>
<evidence type="ECO:0000256" key="1">
    <source>
        <dbReference type="ARBA" id="ARBA00001947"/>
    </source>
</evidence>
<evidence type="ECO:0000256" key="12">
    <source>
        <dbReference type="ARBA" id="ARBA00022833"/>
    </source>
</evidence>
<comment type="pathway">
    <text evidence="3">Amino-acid biosynthesis; L-methionine biosynthesis via de novo pathway; L-methionine from L-homocysteine (MetH route): step 1/1.</text>
</comment>
<dbReference type="GO" id="GO:0031419">
    <property type="term" value="F:cobalamin binding"/>
    <property type="evidence" value="ECO:0007669"/>
    <property type="project" value="UniProtKB-KW"/>
</dbReference>
<dbReference type="Gene3D" id="3.20.20.20">
    <property type="entry name" value="Dihydropteroate synthase-like"/>
    <property type="match status" value="1"/>
</dbReference>
<keyword evidence="8" id="KW-0846">Cobalamin</keyword>
<dbReference type="Gene3D" id="3.20.20.330">
    <property type="entry name" value="Homocysteine-binding-like domain"/>
    <property type="match status" value="1"/>
</dbReference>
<evidence type="ECO:0000256" key="18">
    <source>
        <dbReference type="SAM" id="Phobius"/>
    </source>
</evidence>
<dbReference type="SUPFAM" id="SSF51717">
    <property type="entry name" value="Dihydropteroate synthetase-like"/>
    <property type="match status" value="1"/>
</dbReference>
<dbReference type="EnsemblProtists" id="EOD19344">
    <property type="protein sequence ID" value="EOD19344"/>
    <property type="gene ID" value="EMIHUDRAFT_242970"/>
</dbReference>
<evidence type="ECO:0000313" key="22">
    <source>
        <dbReference type="Proteomes" id="UP000013827"/>
    </source>
</evidence>
<dbReference type="Pfam" id="PF02574">
    <property type="entry name" value="S-methyl_trans"/>
    <property type="match status" value="1"/>
</dbReference>
<dbReference type="KEGG" id="ehx:EMIHUDRAFT_242970"/>
<dbReference type="GO" id="GO:0005829">
    <property type="term" value="C:cytosol"/>
    <property type="evidence" value="ECO:0007669"/>
    <property type="project" value="TreeGrafter"/>
</dbReference>
<feature type="transmembrane region" description="Helical" evidence="18">
    <location>
        <begin position="37"/>
        <end position="59"/>
    </location>
</feature>
<keyword evidence="12 17" id="KW-0862">Zinc</keyword>
<dbReference type="SUPFAM" id="SSF82282">
    <property type="entry name" value="Homocysteine S-methyltransferase"/>
    <property type="match status" value="1"/>
</dbReference>
<dbReference type="PANTHER" id="PTHR45833">
    <property type="entry name" value="METHIONINE SYNTHASE"/>
    <property type="match status" value="1"/>
</dbReference>
<dbReference type="FunFam" id="3.20.20.330:FF:000001">
    <property type="entry name" value="Methionine synthase"/>
    <property type="match status" value="1"/>
</dbReference>
<accession>A0A0D3J759</accession>
<evidence type="ECO:0000256" key="8">
    <source>
        <dbReference type="ARBA" id="ARBA00022628"/>
    </source>
</evidence>
<keyword evidence="18" id="KW-0472">Membrane</keyword>
<keyword evidence="22" id="KW-1185">Reference proteome</keyword>
<feature type="binding site" evidence="17">
    <location>
        <position position="1331"/>
    </location>
    <ligand>
        <name>Zn(2+)</name>
        <dbReference type="ChEBI" id="CHEBI:29105"/>
    </ligand>
</feature>
<dbReference type="InterPro" id="IPR050554">
    <property type="entry name" value="Met_Synthase/Corrinoid"/>
</dbReference>
<dbReference type="InterPro" id="IPR003726">
    <property type="entry name" value="HCY_dom"/>
</dbReference>
<feature type="transmembrane region" description="Helical" evidence="18">
    <location>
        <begin position="731"/>
        <end position="754"/>
    </location>
</feature>
<evidence type="ECO:0000256" key="7">
    <source>
        <dbReference type="ARBA" id="ARBA00022605"/>
    </source>
</evidence>
<dbReference type="RefSeq" id="XP_005771773.1">
    <property type="nucleotide sequence ID" value="XM_005771716.1"/>
</dbReference>
<keyword evidence="13" id="KW-0486">Methionine biosynthesis</keyword>
<reference evidence="21" key="2">
    <citation type="submission" date="2024-10" db="UniProtKB">
        <authorList>
            <consortium name="EnsemblProtists"/>
        </authorList>
    </citation>
    <scope>IDENTIFICATION</scope>
</reference>
<comment type="cofactor">
    <cofactor evidence="1 17">
        <name>Zn(2+)</name>
        <dbReference type="ChEBI" id="CHEBI:29105"/>
    </cofactor>
</comment>
<sequence>MSGGESGEGAAVDITKEFFFSDSGIRSGRASCGCASLAISATVTVLLAVVALVAGNFSIAADNAGWYSRGTTLADRHVQLLRLFDWEWTGSEYTGCFPSISADCWAQEPRRLSEEKCKKTRSSDLTVIYRAKQSDADLLSPELLRQVCELESEAIRVLRAGACQPPSSGCSAVRGGECLAPVSVVSLLRDSLGWELACADLAADPATVGLAEALGLVGYDYTADSPSTRTLAAVFPLVRDSALDFLLEVHHAGTLRLASADVDTAYGMWRRDDFRDAVRDEVLFSDMALVYGSLVVSLVCVLAYTRSLFLSVVGLLQVCFSFPLAFFCYSIVCRLDFFPFLNFLGLFVIMGIGVDDLFVVVDKWSQAARSLPPGSDHRWLQRAPSSRRARCLLSLLDFSRCSSRPPQEAAAPRARVLERLMSGPMHIAVHRGRFVLLVLFFAALGLCVWQVANISPPSSTAVQLLPESHVVERYETWKQDFAEEDSSEMFVVWGLTPGDTGDHNNPELVTDLLADLDWDPSSREAQRWLLDFCNATASDPAAPRATDIGCPLRDMDGWLVDSAAAGQPRCGGASRLPVPPDAFHPCVEEYLSSEDRYSWYRGMRTYRGRLVALVASYKVVINFDSSYEQVRDTVDEWEGWMDTQNKGAPDGVRGGFFTSARVHWWDTNRSMLLGAYYSIGAALAVVFVVVLLATLNPLTTVYATVSVGTVLLLVIGTVLGMGWELGFLEGICFAILIGLSCDFVLHMAHAYTSADQPTRELKSRDALARMGPPVFAAAMTTLSTGLVMFGCTFVFFFQFGTILVLTMLYSILTSLFFFLPLTNAAGPTGRCCSLAPLCAKGRASGGADKEASTQQARAAEPETGQIPPQLSLFVDTIPMVDSDAVAEAVRKEIERQMANPDYDTLTTEELKEAIGALKGRLESALSALTRKMDPSASPASAAPAMGASAAASASACAALSGACARGCCVSTSSSQASTRAARLGLEGATPGATPAELLSAPKSEGEFPDLPWGTPVDADKVRDYLTNAMQERVLVLDGAMGTTIQQYKFTEQHFRGDKWPDWHIDLKGNNDLLVFTQPDTIRDIHRRYFLAGADIVETNTFSGTTIAQADYDMEDIVYELNKVASELAVEAAKEVTALEPHKPRLVAGAIGPTNRTLSISPSVEDPGARNCDWDGVVAAYKQQTLGLIDGGCHILMVETIFDTLNAKAALFAIDEVYDERPDLPKLPIIISGASASRRSGRTLSGQTTEAFYVSVQHAKPLVIGLNCALGAAGMVPFMQAMSEVAECFMQCYPNAGLPNAMGGYDMTPDQFAESVKPFCELGLTNMLGGCCGTTPEHIGALAKMLERERFKPRVRPTKPQHMWLSGLEAIDATGSYLNIGERCNIAGSLKFKKLILNGDYEKGLEIAKAQAEGGAQVIDVNMDEGLLDGEFAMKKFLNMLIPEPDISRLPICVDSSKFHVAEAGLKCCQGKCIFNSISLKEGEDEFIKKGKLVKRYGAAVVVMAFDEEGQAATYEDKIRICKRAYDILVSDKASRRGGRYKTGRCKNHKCWREAIRFVAVSQEGAGAFLNAIPMRDDMKMETWAMRITVQRRLGLPLDVACQAVEAGKKAPNGKPHEELGDAAMVNPRAKHATRHKYLLKRLVKTLRSAWGMLIEMEPTAHLSYSNPKQPDVAAANIGKGHVRLVGDLKLTSSLACKGGDRLGWKGAFVAFGNTERALLDLGEYRFAREKNCDLRLLDFETFGGFGDGVRRILRQAADQLSNKLSHAQHLDEVTWTTKNWHGLQMQRLSVVLHTAVAWQTVNELACGDSGIVHGAKCIAVLNGVA</sequence>
<keyword evidence="18" id="KW-0812">Transmembrane</keyword>
<evidence type="ECO:0000256" key="10">
    <source>
        <dbReference type="ARBA" id="ARBA00022691"/>
    </source>
</evidence>
<evidence type="ECO:0000256" key="16">
    <source>
        <dbReference type="ARBA" id="ARBA00031040"/>
    </source>
</evidence>
<dbReference type="EC" id="2.1.1.13" evidence="5"/>
<feature type="transmembrane region" description="Helical" evidence="18">
    <location>
        <begin position="802"/>
        <end position="821"/>
    </location>
</feature>
<evidence type="ECO:0000256" key="15">
    <source>
        <dbReference type="ARBA" id="ARBA00030163"/>
    </source>
</evidence>
<dbReference type="FunFam" id="3.20.20.20:FF:000002">
    <property type="entry name" value="Methionine synthase"/>
    <property type="match status" value="1"/>
</dbReference>
<keyword evidence="9 17" id="KW-0808">Transferase</keyword>
<evidence type="ECO:0000256" key="14">
    <source>
        <dbReference type="ARBA" id="ARBA00023285"/>
    </source>
</evidence>
<evidence type="ECO:0000256" key="17">
    <source>
        <dbReference type="PROSITE-ProRule" id="PRU00333"/>
    </source>
</evidence>
<evidence type="ECO:0000256" key="4">
    <source>
        <dbReference type="ARBA" id="ARBA00010398"/>
    </source>
</evidence>
<feature type="domain" description="Pterin-binding" evidence="20">
    <location>
        <begin position="1376"/>
        <end position="1647"/>
    </location>
</feature>
<comment type="similarity">
    <text evidence="4">Belongs to the vitamin-B12 dependent methionine synthase family.</text>
</comment>
<evidence type="ECO:0000256" key="2">
    <source>
        <dbReference type="ARBA" id="ARBA00001956"/>
    </source>
</evidence>
<evidence type="ECO:0000259" key="20">
    <source>
        <dbReference type="PROSITE" id="PS50972"/>
    </source>
</evidence>
<keyword evidence="18" id="KW-1133">Transmembrane helix</keyword>
<keyword evidence="10" id="KW-0949">S-adenosyl-L-methionine</keyword>
<dbReference type="GO" id="GO:0050667">
    <property type="term" value="P:homocysteine metabolic process"/>
    <property type="evidence" value="ECO:0007669"/>
    <property type="project" value="TreeGrafter"/>
</dbReference>
<feature type="transmembrane region" description="Helical" evidence="18">
    <location>
        <begin position="340"/>
        <end position="361"/>
    </location>
</feature>
<evidence type="ECO:0000256" key="11">
    <source>
        <dbReference type="ARBA" id="ARBA00022723"/>
    </source>
</evidence>
<evidence type="ECO:0000256" key="13">
    <source>
        <dbReference type="ARBA" id="ARBA00023167"/>
    </source>
</evidence>
<evidence type="ECO:0000256" key="6">
    <source>
        <dbReference type="ARBA" id="ARBA00022603"/>
    </source>
</evidence>
<dbReference type="GO" id="GO:0046872">
    <property type="term" value="F:metal ion binding"/>
    <property type="evidence" value="ECO:0007669"/>
    <property type="project" value="UniProtKB-KW"/>
</dbReference>
<reference evidence="22" key="1">
    <citation type="journal article" date="2013" name="Nature">
        <title>Pan genome of the phytoplankton Emiliania underpins its global distribution.</title>
        <authorList>
            <person name="Read B.A."/>
            <person name="Kegel J."/>
            <person name="Klute M.J."/>
            <person name="Kuo A."/>
            <person name="Lefebvre S.C."/>
            <person name="Maumus F."/>
            <person name="Mayer C."/>
            <person name="Miller J."/>
            <person name="Monier A."/>
            <person name="Salamov A."/>
            <person name="Young J."/>
            <person name="Aguilar M."/>
            <person name="Claverie J.M."/>
            <person name="Frickenhaus S."/>
            <person name="Gonzalez K."/>
            <person name="Herman E.K."/>
            <person name="Lin Y.C."/>
            <person name="Napier J."/>
            <person name="Ogata H."/>
            <person name="Sarno A.F."/>
            <person name="Shmutz J."/>
            <person name="Schroeder D."/>
            <person name="de Vargas C."/>
            <person name="Verret F."/>
            <person name="von Dassow P."/>
            <person name="Valentin K."/>
            <person name="Van de Peer Y."/>
            <person name="Wheeler G."/>
            <person name="Dacks J.B."/>
            <person name="Delwiche C.F."/>
            <person name="Dyhrman S.T."/>
            <person name="Glockner G."/>
            <person name="John U."/>
            <person name="Richards T."/>
            <person name="Worden A.Z."/>
            <person name="Zhang X."/>
            <person name="Grigoriev I.V."/>
            <person name="Allen A.E."/>
            <person name="Bidle K."/>
            <person name="Borodovsky M."/>
            <person name="Bowler C."/>
            <person name="Brownlee C."/>
            <person name="Cock J.M."/>
            <person name="Elias M."/>
            <person name="Gladyshev V.N."/>
            <person name="Groth M."/>
            <person name="Guda C."/>
            <person name="Hadaegh A."/>
            <person name="Iglesias-Rodriguez M.D."/>
            <person name="Jenkins J."/>
            <person name="Jones B.M."/>
            <person name="Lawson T."/>
            <person name="Leese F."/>
            <person name="Lindquist E."/>
            <person name="Lobanov A."/>
            <person name="Lomsadze A."/>
            <person name="Malik S.B."/>
            <person name="Marsh M.E."/>
            <person name="Mackinder L."/>
            <person name="Mock T."/>
            <person name="Mueller-Roeber B."/>
            <person name="Pagarete A."/>
            <person name="Parker M."/>
            <person name="Probert I."/>
            <person name="Quesneville H."/>
            <person name="Raines C."/>
            <person name="Rensing S.A."/>
            <person name="Riano-Pachon D.M."/>
            <person name="Richier S."/>
            <person name="Rokitta S."/>
            <person name="Shiraiwa Y."/>
            <person name="Soanes D.M."/>
            <person name="van der Giezen M."/>
            <person name="Wahlund T.M."/>
            <person name="Williams B."/>
            <person name="Wilson W."/>
            <person name="Wolfe G."/>
            <person name="Wurch L.L."/>
        </authorList>
    </citation>
    <scope>NUCLEOTIDE SEQUENCE</scope>
</reference>
<dbReference type="PROSITE" id="PS50972">
    <property type="entry name" value="PTERIN_BINDING"/>
    <property type="match status" value="1"/>
</dbReference>
<keyword evidence="7" id="KW-0028">Amino-acid biosynthesis</keyword>
<feature type="transmembrane region" description="Helical" evidence="18">
    <location>
        <begin position="671"/>
        <end position="695"/>
    </location>
</feature>
<dbReference type="PANTHER" id="PTHR45833:SF1">
    <property type="entry name" value="METHIONINE SYNTHASE"/>
    <property type="match status" value="1"/>
</dbReference>
<dbReference type="STRING" id="2903.R1EEN9"/>
<dbReference type="SUPFAM" id="SSF82866">
    <property type="entry name" value="Multidrug efflux transporter AcrB transmembrane domain"/>
    <property type="match status" value="2"/>
</dbReference>
<feature type="binding site" evidence="17">
    <location>
        <position position="1330"/>
    </location>
    <ligand>
        <name>Zn(2+)</name>
        <dbReference type="ChEBI" id="CHEBI:29105"/>
    </ligand>
</feature>
<feature type="transmembrane region" description="Helical" evidence="18">
    <location>
        <begin position="283"/>
        <end position="304"/>
    </location>
</feature>
<proteinExistence type="inferred from homology"/>
<evidence type="ECO:0000256" key="5">
    <source>
        <dbReference type="ARBA" id="ARBA00012032"/>
    </source>
</evidence>
<dbReference type="Pfam" id="PF00809">
    <property type="entry name" value="Pterin_bind"/>
    <property type="match status" value="1"/>
</dbReference>
<dbReference type="GeneID" id="17264890"/>
<dbReference type="PROSITE" id="PS50970">
    <property type="entry name" value="HCY"/>
    <property type="match status" value="1"/>
</dbReference>
<name>A0A0D3J759_EMIH1</name>
<feature type="transmembrane region" description="Helical" evidence="18">
    <location>
        <begin position="310"/>
        <end position="333"/>
    </location>
</feature>
<dbReference type="GO" id="GO:0046653">
    <property type="term" value="P:tetrahydrofolate metabolic process"/>
    <property type="evidence" value="ECO:0007669"/>
    <property type="project" value="TreeGrafter"/>
</dbReference>
<feature type="transmembrane region" description="Helical" evidence="18">
    <location>
        <begin position="774"/>
        <end position="797"/>
    </location>
</feature>
<dbReference type="InterPro" id="IPR000489">
    <property type="entry name" value="Pterin-binding_dom"/>
</dbReference>
<evidence type="ECO:0000256" key="3">
    <source>
        <dbReference type="ARBA" id="ARBA00005178"/>
    </source>
</evidence>
<dbReference type="PaxDb" id="2903-EOD19344"/>
<keyword evidence="6 17" id="KW-0489">Methyltransferase</keyword>
<dbReference type="eggNOG" id="KOG3664">
    <property type="taxonomic scope" value="Eukaryota"/>
</dbReference>